<name>A0A916E3X0_9GLOM</name>
<sequence>MPPQKSQNKSKKNKKTFTYVAPTEEEIKSMQTAARGKATHNSTSTWINALETFRKDIGLPGKIDDVNSKEELERQLVLFFVSCKQQNGAEYSVQSIKSARFAIARHINTYSKIRPQEITNKNIYSELYNAITGKIKLLTDQGLGEIHGADAFTQDEIRKIINHPTMQPDSPKGLIRRIFWHNAFELALRGGEHYNLKIQQFKKRKDGGIDVTFYRSKCNQRSLSESNSKAEVISIPADNAVIQDYELYFSKRPPICEDAFYLQPCNNNEVEFTGYWFKSAQMGEKSVKGLMKEIATITEIDCDKRKFTNHSGRKTFIQISKSEGISDNDVMSVSRHKNPHSLAYYERPKSILQQNTLSQINSLIYNDTSLSNDKTANSFSSALEIFNESRSPLQQLNSNDLNELNDDQQNQEINGNDETIKKILHGNVFQNCNITFNVNK</sequence>
<dbReference type="VEuPathDB" id="FungiDB:RhiirFUN_011297"/>
<evidence type="ECO:0000313" key="1">
    <source>
        <dbReference type="EMBL" id="CAB5358362.1"/>
    </source>
</evidence>
<dbReference type="PANTHER" id="PTHR21446:SF12">
    <property type="entry name" value="POTASSIUM CHANNEL TETRAMERIZATION DOMAIN CONTAINING 1"/>
    <property type="match status" value="1"/>
</dbReference>
<organism evidence="1 2">
    <name type="scientific">Rhizophagus irregularis</name>
    <dbReference type="NCBI Taxonomy" id="588596"/>
    <lineage>
        <taxon>Eukaryota</taxon>
        <taxon>Fungi</taxon>
        <taxon>Fungi incertae sedis</taxon>
        <taxon>Mucoromycota</taxon>
        <taxon>Glomeromycotina</taxon>
        <taxon>Glomeromycetes</taxon>
        <taxon>Glomerales</taxon>
        <taxon>Glomeraceae</taxon>
        <taxon>Rhizophagus</taxon>
    </lineage>
</organism>
<gene>
    <name evidence="1" type="ORF">CHRIB12_LOCUS7315</name>
</gene>
<dbReference type="PANTHER" id="PTHR21446">
    <property type="entry name" value="DUF3504 DOMAIN-CONTAINING PROTEIN"/>
    <property type="match status" value="1"/>
</dbReference>
<accession>A0A916E3X0</accession>
<dbReference type="Proteomes" id="UP000684084">
    <property type="component" value="Unassembled WGS sequence"/>
</dbReference>
<dbReference type="InterPro" id="IPR052787">
    <property type="entry name" value="MAVS"/>
</dbReference>
<dbReference type="EMBL" id="CAGKOT010000012">
    <property type="protein sequence ID" value="CAB5358362.1"/>
    <property type="molecule type" value="Genomic_DNA"/>
</dbReference>
<reference evidence="1" key="1">
    <citation type="submission" date="2020-05" db="EMBL/GenBank/DDBJ databases">
        <authorList>
            <person name="Rincon C."/>
            <person name="Sanders R I."/>
            <person name="Robbins C."/>
            <person name="Chaturvedi A."/>
        </authorList>
    </citation>
    <scope>NUCLEOTIDE SEQUENCE</scope>
    <source>
        <strain evidence="1">CHB12</strain>
    </source>
</reference>
<dbReference type="CDD" id="cd00397">
    <property type="entry name" value="DNA_BRE_C"/>
    <property type="match status" value="1"/>
</dbReference>
<comment type="caution">
    <text evidence="1">The sequence shown here is derived from an EMBL/GenBank/DDBJ whole genome shotgun (WGS) entry which is preliminary data.</text>
</comment>
<evidence type="ECO:0000313" key="2">
    <source>
        <dbReference type="Proteomes" id="UP000684084"/>
    </source>
</evidence>
<dbReference type="OrthoDB" id="2343061at2759"/>
<evidence type="ECO:0008006" key="3">
    <source>
        <dbReference type="Google" id="ProtNLM"/>
    </source>
</evidence>
<proteinExistence type="predicted"/>
<dbReference type="AlphaFoldDB" id="A0A916E3X0"/>
<dbReference type="VEuPathDB" id="FungiDB:RhiirFUN_000052"/>
<protein>
    <recommendedName>
        <fullName evidence="3">Zinc finger mym-type protein 2-like</fullName>
    </recommendedName>
</protein>